<keyword evidence="3" id="KW-1185">Reference proteome</keyword>
<evidence type="ECO:0000313" key="2">
    <source>
        <dbReference type="EMBL" id="EFJ01560.1"/>
    </source>
</evidence>
<dbReference type="EMBL" id="GL377302">
    <property type="protein sequence ID" value="EFJ01560.1"/>
    <property type="molecule type" value="Genomic_DNA"/>
</dbReference>
<organism evidence="3">
    <name type="scientific">Schizophyllum commune (strain H4-8 / FGSC 9210)</name>
    <name type="common">Split gill fungus</name>
    <dbReference type="NCBI Taxonomy" id="578458"/>
    <lineage>
        <taxon>Eukaryota</taxon>
        <taxon>Fungi</taxon>
        <taxon>Dikarya</taxon>
        <taxon>Basidiomycota</taxon>
        <taxon>Agaricomycotina</taxon>
        <taxon>Agaricomycetes</taxon>
        <taxon>Agaricomycetidae</taxon>
        <taxon>Agaricales</taxon>
        <taxon>Schizophyllaceae</taxon>
        <taxon>Schizophyllum</taxon>
    </lineage>
</organism>
<dbReference type="Proteomes" id="UP000007431">
    <property type="component" value="Unassembled WGS sequence"/>
</dbReference>
<dbReference type="KEGG" id="scm:SCHCO_02621342"/>
<dbReference type="OMA" id="YEGANRT"/>
<dbReference type="InParanoid" id="D8PNX0"/>
<feature type="region of interest" description="Disordered" evidence="1">
    <location>
        <begin position="1"/>
        <end position="31"/>
    </location>
</feature>
<dbReference type="GeneID" id="9585838"/>
<sequence length="180" mass="19124">MAELPAKRPLTDTHHSASVASNVPPPTGATEDLAAALRNIGSRVRKHVTEGYRSAPSPNASPTKANIFRTANDALQDALHSLSKAGEISPRKRGRVRASSVSEEEDVPRAKDGEDTVMADPFIDTSGAPLPPQSIFNRPMKPLRKARAAAHSPGEGNPHQNLASNVALDEFKSIPTPMEG</sequence>
<evidence type="ECO:0000256" key="1">
    <source>
        <dbReference type="SAM" id="MobiDB-lite"/>
    </source>
</evidence>
<gene>
    <name evidence="2" type="ORF">SCHCODRAFT_102434</name>
</gene>
<evidence type="ECO:0000313" key="3">
    <source>
        <dbReference type="Proteomes" id="UP000007431"/>
    </source>
</evidence>
<accession>D8PNX0</accession>
<proteinExistence type="predicted"/>
<dbReference type="eggNOG" id="ENOG502RC3S">
    <property type="taxonomic scope" value="Eukaryota"/>
</dbReference>
<dbReference type="HOGENOM" id="CLU_1497063_0_0_1"/>
<feature type="non-terminal residue" evidence="2">
    <location>
        <position position="180"/>
    </location>
</feature>
<protein>
    <submittedName>
        <fullName evidence="2">Uncharacterized protein</fullName>
    </submittedName>
</protein>
<name>D8PNX0_SCHCM</name>
<feature type="region of interest" description="Disordered" evidence="1">
    <location>
        <begin position="82"/>
        <end position="180"/>
    </location>
</feature>
<dbReference type="OrthoDB" id="4072855at2759"/>
<dbReference type="AlphaFoldDB" id="D8PNX0"/>
<reference evidence="2 3" key="1">
    <citation type="journal article" date="2010" name="Nat. Biotechnol.">
        <title>Genome sequence of the model mushroom Schizophyllum commune.</title>
        <authorList>
            <person name="Ohm R.A."/>
            <person name="de Jong J.F."/>
            <person name="Lugones L.G."/>
            <person name="Aerts A."/>
            <person name="Kothe E."/>
            <person name="Stajich J.E."/>
            <person name="de Vries R.P."/>
            <person name="Record E."/>
            <person name="Levasseur A."/>
            <person name="Baker S.E."/>
            <person name="Bartholomew K.A."/>
            <person name="Coutinho P.M."/>
            <person name="Erdmann S."/>
            <person name="Fowler T.J."/>
            <person name="Gathman A.C."/>
            <person name="Lombard V."/>
            <person name="Henrissat B."/>
            <person name="Knabe N."/>
            <person name="Kuees U."/>
            <person name="Lilly W.W."/>
            <person name="Lindquist E."/>
            <person name="Lucas S."/>
            <person name="Magnuson J.K."/>
            <person name="Piumi F."/>
            <person name="Raudaskoski M."/>
            <person name="Salamov A."/>
            <person name="Schmutz J."/>
            <person name="Schwarze F.W.M.R."/>
            <person name="vanKuyk P.A."/>
            <person name="Horton J.S."/>
            <person name="Grigoriev I.V."/>
            <person name="Woesten H.A.B."/>
        </authorList>
    </citation>
    <scope>NUCLEOTIDE SEQUENCE [LARGE SCALE GENOMIC DNA]</scope>
    <source>
        <strain evidence="3">H4-8 / FGSC 9210</strain>
    </source>
</reference>
<dbReference type="RefSeq" id="XP_003036462.1">
    <property type="nucleotide sequence ID" value="XM_003036416.1"/>
</dbReference>
<dbReference type="VEuPathDB" id="FungiDB:SCHCODRAFT_02621342"/>
<feature type="compositionally biased region" description="Basic and acidic residues" evidence="1">
    <location>
        <begin position="1"/>
        <end position="15"/>
    </location>
</feature>